<keyword evidence="6 8" id="KW-0413">Isomerase</keyword>
<keyword evidence="9" id="KW-1185">Reference proteome</keyword>
<organism evidence="8 9">
    <name type="scientific">Algoriphagus boritolerans DSM 17298 = JCM 18970</name>
    <dbReference type="NCBI Taxonomy" id="1120964"/>
    <lineage>
        <taxon>Bacteria</taxon>
        <taxon>Pseudomonadati</taxon>
        <taxon>Bacteroidota</taxon>
        <taxon>Cytophagia</taxon>
        <taxon>Cytophagales</taxon>
        <taxon>Cyclobacteriaceae</taxon>
        <taxon>Algoriphagus</taxon>
    </lineage>
</organism>
<feature type="domain" description="N-(5'phosphoribosyl) anthranilate isomerase (PRAI)" evidence="7">
    <location>
        <begin position="25"/>
        <end position="200"/>
    </location>
</feature>
<dbReference type="InterPro" id="IPR011060">
    <property type="entry name" value="RibuloseP-bd_barrel"/>
</dbReference>
<dbReference type="EC" id="5.3.1.24" evidence="2"/>
<evidence type="ECO:0000313" key="8">
    <source>
        <dbReference type="EMBL" id="SEF65111.1"/>
    </source>
</evidence>
<keyword evidence="3" id="KW-0028">Amino-acid biosynthesis</keyword>
<dbReference type="Pfam" id="PF00697">
    <property type="entry name" value="PRAI"/>
    <property type="match status" value="1"/>
</dbReference>
<protein>
    <recommendedName>
        <fullName evidence="2">phosphoribosylanthranilate isomerase</fullName>
        <ecNumber evidence="2">5.3.1.24</ecNumber>
    </recommendedName>
</protein>
<dbReference type="InterPro" id="IPR013785">
    <property type="entry name" value="Aldolase_TIM"/>
</dbReference>
<dbReference type="Proteomes" id="UP000236736">
    <property type="component" value="Unassembled WGS sequence"/>
</dbReference>
<sequence length="206" mass="22854">MALSTFVKINSVTNLTDARYGAGMYVDLLGFDLDDSSQNFMSPEQFNEISGWVSGVDFVGEFSHEFHPAISEILKKYPAISWIEYDRIEALEALVGKGYGLIYKMNLEEVRRIEPDVAKTLNQSGIIFHVVSIDENLSGEDLGVIKKLAEDCRVILGFGITVENVQSLVEETGIYGISLSGGKELKPGLKDLDKLAEILEKLEIEE</sequence>
<comment type="pathway">
    <text evidence="1">Amino-acid biosynthesis; L-tryptophan biosynthesis; L-tryptophan from chorismate: step 3/5.</text>
</comment>
<evidence type="ECO:0000259" key="7">
    <source>
        <dbReference type="Pfam" id="PF00697"/>
    </source>
</evidence>
<gene>
    <name evidence="8" type="ORF">SAMN03080598_00889</name>
</gene>
<dbReference type="EMBL" id="FNVR01000003">
    <property type="protein sequence ID" value="SEF65111.1"/>
    <property type="molecule type" value="Genomic_DNA"/>
</dbReference>
<dbReference type="GO" id="GO:0000162">
    <property type="term" value="P:L-tryptophan biosynthetic process"/>
    <property type="evidence" value="ECO:0007669"/>
    <property type="project" value="UniProtKB-UniPathway"/>
</dbReference>
<reference evidence="9" key="1">
    <citation type="submission" date="2016-10" db="EMBL/GenBank/DDBJ databases">
        <authorList>
            <person name="Varghese N."/>
            <person name="Submissions S."/>
        </authorList>
    </citation>
    <scope>NUCLEOTIDE SEQUENCE [LARGE SCALE GENOMIC DNA]</scope>
    <source>
        <strain evidence="9">DSM 17298</strain>
    </source>
</reference>
<evidence type="ECO:0000256" key="3">
    <source>
        <dbReference type="ARBA" id="ARBA00022605"/>
    </source>
</evidence>
<keyword evidence="5" id="KW-0057">Aromatic amino acid biosynthesis</keyword>
<evidence type="ECO:0000256" key="4">
    <source>
        <dbReference type="ARBA" id="ARBA00022822"/>
    </source>
</evidence>
<dbReference type="RefSeq" id="WP_103923592.1">
    <property type="nucleotide sequence ID" value="NZ_FNVR01000003.1"/>
</dbReference>
<dbReference type="InterPro" id="IPR001240">
    <property type="entry name" value="PRAI_dom"/>
</dbReference>
<dbReference type="STRING" id="1120964.GCA_001313265_00704"/>
<evidence type="ECO:0000256" key="5">
    <source>
        <dbReference type="ARBA" id="ARBA00023141"/>
    </source>
</evidence>
<dbReference type="AlphaFoldDB" id="A0A1H5TST3"/>
<accession>A0A1H5TST3</accession>
<dbReference type="SUPFAM" id="SSF51366">
    <property type="entry name" value="Ribulose-phoshate binding barrel"/>
    <property type="match status" value="1"/>
</dbReference>
<name>A0A1H5TST3_9BACT</name>
<evidence type="ECO:0000313" key="9">
    <source>
        <dbReference type="Proteomes" id="UP000236736"/>
    </source>
</evidence>
<dbReference type="GO" id="GO:0004640">
    <property type="term" value="F:phosphoribosylanthranilate isomerase activity"/>
    <property type="evidence" value="ECO:0007669"/>
    <property type="project" value="UniProtKB-EC"/>
</dbReference>
<evidence type="ECO:0000256" key="6">
    <source>
        <dbReference type="ARBA" id="ARBA00023235"/>
    </source>
</evidence>
<evidence type="ECO:0000256" key="1">
    <source>
        <dbReference type="ARBA" id="ARBA00004664"/>
    </source>
</evidence>
<dbReference type="OrthoDB" id="941905at2"/>
<evidence type="ECO:0000256" key="2">
    <source>
        <dbReference type="ARBA" id="ARBA00012572"/>
    </source>
</evidence>
<dbReference type="Gene3D" id="3.20.20.70">
    <property type="entry name" value="Aldolase class I"/>
    <property type="match status" value="1"/>
</dbReference>
<proteinExistence type="predicted"/>
<keyword evidence="4" id="KW-0822">Tryptophan biosynthesis</keyword>
<dbReference type="UniPathway" id="UPA00035">
    <property type="reaction ID" value="UER00042"/>
</dbReference>